<keyword evidence="11" id="KW-1185">Reference proteome</keyword>
<dbReference type="GO" id="GO:0043565">
    <property type="term" value="F:sequence-specific DNA binding"/>
    <property type="evidence" value="ECO:0007669"/>
    <property type="project" value="InterPro"/>
</dbReference>
<dbReference type="Pfam" id="PF00105">
    <property type="entry name" value="zf-C4"/>
    <property type="match status" value="1"/>
</dbReference>
<keyword evidence="2" id="KW-0863">Zinc-finger</keyword>
<gene>
    <name evidence="10" type="ORF">NECAME_17355</name>
</gene>
<dbReference type="OrthoDB" id="9996608at2759"/>
<feature type="domain" description="Nuclear receptor" evidence="9">
    <location>
        <begin position="43"/>
        <end position="65"/>
    </location>
</feature>
<reference evidence="11" key="1">
    <citation type="journal article" date="2014" name="Nat. Genet.">
        <title>Genome of the human hookworm Necator americanus.</title>
        <authorList>
            <person name="Tang Y.T."/>
            <person name="Gao X."/>
            <person name="Rosa B.A."/>
            <person name="Abubucker S."/>
            <person name="Hallsworth-Pepin K."/>
            <person name="Martin J."/>
            <person name="Tyagi R."/>
            <person name="Heizer E."/>
            <person name="Zhang X."/>
            <person name="Bhonagiri-Palsikar V."/>
            <person name="Minx P."/>
            <person name="Warren W.C."/>
            <person name="Wang Q."/>
            <person name="Zhan B."/>
            <person name="Hotez P.J."/>
            <person name="Sternberg P.W."/>
            <person name="Dougall A."/>
            <person name="Gaze S.T."/>
            <person name="Mulvenna J."/>
            <person name="Sotillo J."/>
            <person name="Ranganathan S."/>
            <person name="Rabelo E.M."/>
            <person name="Wilson R.K."/>
            <person name="Felgner P.L."/>
            <person name="Bethony J."/>
            <person name="Hawdon J.M."/>
            <person name="Gasser R.B."/>
            <person name="Loukas A."/>
            <person name="Mitreva M."/>
        </authorList>
    </citation>
    <scope>NUCLEOTIDE SEQUENCE [LARGE SCALE GENOMIC DNA]</scope>
</reference>
<dbReference type="InterPro" id="IPR001628">
    <property type="entry name" value="Znf_hrmn_rcpt"/>
</dbReference>
<evidence type="ECO:0000313" key="11">
    <source>
        <dbReference type="Proteomes" id="UP000053676"/>
    </source>
</evidence>
<keyword evidence="5" id="KW-0238">DNA-binding</keyword>
<dbReference type="STRING" id="51031.W2TNQ5"/>
<dbReference type="Proteomes" id="UP000053676">
    <property type="component" value="Unassembled WGS sequence"/>
</dbReference>
<accession>W2TNQ5</accession>
<evidence type="ECO:0000256" key="3">
    <source>
        <dbReference type="ARBA" id="ARBA00022833"/>
    </source>
</evidence>
<dbReference type="GO" id="GO:0008270">
    <property type="term" value="F:zinc ion binding"/>
    <property type="evidence" value="ECO:0007669"/>
    <property type="project" value="UniProtKB-KW"/>
</dbReference>
<dbReference type="SUPFAM" id="SSF57716">
    <property type="entry name" value="Glucocorticoid receptor-like (DNA-binding domain)"/>
    <property type="match status" value="1"/>
</dbReference>
<evidence type="ECO:0000256" key="5">
    <source>
        <dbReference type="ARBA" id="ARBA00023125"/>
    </source>
</evidence>
<evidence type="ECO:0000256" key="7">
    <source>
        <dbReference type="ARBA" id="ARBA00023170"/>
    </source>
</evidence>
<evidence type="ECO:0000256" key="1">
    <source>
        <dbReference type="ARBA" id="ARBA00022723"/>
    </source>
</evidence>
<evidence type="ECO:0000313" key="10">
    <source>
        <dbReference type="EMBL" id="ETN83735.1"/>
    </source>
</evidence>
<feature type="non-terminal residue" evidence="10">
    <location>
        <position position="82"/>
    </location>
</feature>
<keyword evidence="8" id="KW-0539">Nucleus</keyword>
<proteinExistence type="predicted"/>
<keyword evidence="7" id="KW-0675">Receptor</keyword>
<protein>
    <recommendedName>
        <fullName evidence="9">Nuclear receptor domain-containing protein</fullName>
    </recommendedName>
</protein>
<dbReference type="GO" id="GO:0003700">
    <property type="term" value="F:DNA-binding transcription factor activity"/>
    <property type="evidence" value="ECO:0007669"/>
    <property type="project" value="InterPro"/>
</dbReference>
<keyword evidence="3" id="KW-0862">Zinc</keyword>
<name>W2TNQ5_NECAM</name>
<evidence type="ECO:0000256" key="2">
    <source>
        <dbReference type="ARBA" id="ARBA00022771"/>
    </source>
</evidence>
<dbReference type="KEGG" id="nai:NECAME_17355"/>
<dbReference type="EMBL" id="KI658109">
    <property type="protein sequence ID" value="ETN83735.1"/>
    <property type="molecule type" value="Genomic_DNA"/>
</dbReference>
<evidence type="ECO:0000256" key="8">
    <source>
        <dbReference type="ARBA" id="ARBA00023242"/>
    </source>
</evidence>
<sequence>MQMVFTLEHARALPVQLSSGEQLAMARNMCVKEVNVVTIQAETVATGYRKICRSCRLKRCMDIGMLPDNVQHKDQCVKAHRN</sequence>
<keyword evidence="6" id="KW-0804">Transcription</keyword>
<organism evidence="10 11">
    <name type="scientific">Necator americanus</name>
    <name type="common">Human hookworm</name>
    <dbReference type="NCBI Taxonomy" id="51031"/>
    <lineage>
        <taxon>Eukaryota</taxon>
        <taxon>Metazoa</taxon>
        <taxon>Ecdysozoa</taxon>
        <taxon>Nematoda</taxon>
        <taxon>Chromadorea</taxon>
        <taxon>Rhabditida</taxon>
        <taxon>Rhabditina</taxon>
        <taxon>Rhabditomorpha</taxon>
        <taxon>Strongyloidea</taxon>
        <taxon>Ancylostomatidae</taxon>
        <taxon>Bunostominae</taxon>
        <taxon>Necator</taxon>
    </lineage>
</organism>
<dbReference type="Gene3D" id="3.30.50.10">
    <property type="entry name" value="Erythroid Transcription Factor GATA-1, subunit A"/>
    <property type="match status" value="1"/>
</dbReference>
<evidence type="ECO:0000256" key="6">
    <source>
        <dbReference type="ARBA" id="ARBA00023163"/>
    </source>
</evidence>
<dbReference type="InterPro" id="IPR013088">
    <property type="entry name" value="Znf_NHR/GATA"/>
</dbReference>
<evidence type="ECO:0000256" key="4">
    <source>
        <dbReference type="ARBA" id="ARBA00023015"/>
    </source>
</evidence>
<keyword evidence="4" id="KW-0805">Transcription regulation</keyword>
<keyword evidence="1" id="KW-0479">Metal-binding</keyword>
<dbReference type="AlphaFoldDB" id="W2TNQ5"/>
<evidence type="ECO:0000259" key="9">
    <source>
        <dbReference type="Pfam" id="PF00105"/>
    </source>
</evidence>